<sequence length="525" mass="59062">MSLNGFDSYDEYFSACCKFLGDNEWIFNYPVTEILVQDIPSLVPDSWIHALSSLSEEEFKTFPVYLVKEDWPASLIAFCQWSKKLKLKPEIFNPSEKLELPEIIKAGVTPKKTHEVDNLVPFIHSLCSDHSINRIVDIGSGLGYLDLFLYVKYGHTILGVESGKKLVETSTSRFQKVKAALPLNHVGEIKYIESYVNPDSINSLSHKITTFFSESSNENDFISKSKEKSQINFTDVAPEKSIASISNQNFTEKLSLSDSVKHTGKKQVEYSDCAKTNGVCLVGLHTCGDLCIDSLNLFMSTDCCKLCVLLACCYHKMTGQTPNGTNNIASSIPPSNSFRYFPLSSTLKQSASNYPSASSFLQIPFLRLAANETADRWFHMSAEKRASQLFHTMARAVIQLYLHQNHLTTKKTKRRCVTKIPTNDFKAYVTSFLSRYHISTKSGETFHPNSTVIAAIMDLWEKFKPKEKVISILLCLQANIQFVAESLIVADRVKYLLERNAKEVSVVRVMDDSVSPRALALCVHK</sequence>
<accession>A0A9P0ACX1</accession>
<protein>
    <recommendedName>
        <fullName evidence="1">Methyltransferase domain-containing protein</fullName>
    </recommendedName>
</protein>
<dbReference type="KEGG" id="btab:109031554"/>
<dbReference type="PANTHER" id="PTHR12496">
    <property type="entry name" value="CGI-41 METHYLTRANSFERASE"/>
    <property type="match status" value="1"/>
</dbReference>
<dbReference type="PANTHER" id="PTHR12496:SF0">
    <property type="entry name" value="METHYLTRANSFERASE DOMAIN-CONTAINING PROTEIN"/>
    <property type="match status" value="1"/>
</dbReference>
<dbReference type="SUPFAM" id="SSF53335">
    <property type="entry name" value="S-adenosyl-L-methionine-dependent methyltransferases"/>
    <property type="match status" value="1"/>
</dbReference>
<organism evidence="2 3">
    <name type="scientific">Bemisia tabaci</name>
    <name type="common">Sweetpotato whitefly</name>
    <name type="synonym">Aleurodes tabaci</name>
    <dbReference type="NCBI Taxonomy" id="7038"/>
    <lineage>
        <taxon>Eukaryota</taxon>
        <taxon>Metazoa</taxon>
        <taxon>Ecdysozoa</taxon>
        <taxon>Arthropoda</taxon>
        <taxon>Hexapoda</taxon>
        <taxon>Insecta</taxon>
        <taxon>Pterygota</taxon>
        <taxon>Neoptera</taxon>
        <taxon>Paraneoptera</taxon>
        <taxon>Hemiptera</taxon>
        <taxon>Sternorrhyncha</taxon>
        <taxon>Aleyrodoidea</taxon>
        <taxon>Aleyrodidae</taxon>
        <taxon>Aleyrodinae</taxon>
        <taxon>Bemisia</taxon>
    </lineage>
</organism>
<dbReference type="InterPro" id="IPR052220">
    <property type="entry name" value="METTL25"/>
</dbReference>
<dbReference type="Pfam" id="PF13679">
    <property type="entry name" value="Methyltransf_32"/>
    <property type="match status" value="1"/>
</dbReference>
<dbReference type="Proteomes" id="UP001152759">
    <property type="component" value="Chromosome 4"/>
</dbReference>
<feature type="domain" description="Methyltransferase" evidence="1">
    <location>
        <begin position="111"/>
        <end position="319"/>
    </location>
</feature>
<dbReference type="EMBL" id="OU963865">
    <property type="protein sequence ID" value="CAH0388910.1"/>
    <property type="molecule type" value="Genomic_DNA"/>
</dbReference>
<reference evidence="2" key="1">
    <citation type="submission" date="2021-12" db="EMBL/GenBank/DDBJ databases">
        <authorList>
            <person name="King R."/>
        </authorList>
    </citation>
    <scope>NUCLEOTIDE SEQUENCE</scope>
</reference>
<dbReference type="AlphaFoldDB" id="A0A9P0ACX1"/>
<name>A0A9P0ACX1_BEMTA</name>
<gene>
    <name evidence="2" type="ORF">BEMITA_LOCUS7794</name>
</gene>
<dbReference type="InterPro" id="IPR029063">
    <property type="entry name" value="SAM-dependent_MTases_sf"/>
</dbReference>
<dbReference type="InterPro" id="IPR025714">
    <property type="entry name" value="Methyltranfer_dom"/>
</dbReference>
<evidence type="ECO:0000259" key="1">
    <source>
        <dbReference type="Pfam" id="PF13679"/>
    </source>
</evidence>
<evidence type="ECO:0000313" key="2">
    <source>
        <dbReference type="EMBL" id="CAH0388910.1"/>
    </source>
</evidence>
<keyword evidence="3" id="KW-1185">Reference proteome</keyword>
<evidence type="ECO:0000313" key="3">
    <source>
        <dbReference type="Proteomes" id="UP001152759"/>
    </source>
</evidence>
<proteinExistence type="predicted"/>